<dbReference type="SUPFAM" id="SSF53187">
    <property type="entry name" value="Zn-dependent exopeptidases"/>
    <property type="match status" value="1"/>
</dbReference>
<comment type="caution">
    <text evidence="1">The sequence shown here is derived from an EMBL/GenBank/DDBJ whole genome shotgun (WGS) entry which is preliminary data.</text>
</comment>
<dbReference type="Gene3D" id="3.40.630.40">
    <property type="entry name" value="Zn-dependent exopeptidases"/>
    <property type="match status" value="1"/>
</dbReference>
<keyword evidence="2" id="KW-1185">Reference proteome</keyword>
<evidence type="ECO:0000313" key="2">
    <source>
        <dbReference type="Proteomes" id="UP000519439"/>
    </source>
</evidence>
<dbReference type="Proteomes" id="UP000519439">
    <property type="component" value="Unassembled WGS sequence"/>
</dbReference>
<proteinExistence type="predicted"/>
<reference evidence="1 2" key="1">
    <citation type="submission" date="2020-08" db="EMBL/GenBank/DDBJ databases">
        <title>Genomic Encyclopedia of Type Strains, Phase IV (KMG-IV): sequencing the most valuable type-strain genomes for metagenomic binning, comparative biology and taxonomic classification.</title>
        <authorList>
            <person name="Goeker M."/>
        </authorList>
    </citation>
    <scope>NUCLEOTIDE SEQUENCE [LARGE SCALE GENOMIC DNA]</scope>
    <source>
        <strain evidence="1 2">DSM 15743</strain>
    </source>
</reference>
<protein>
    <submittedName>
        <fullName evidence="1">Putative N-formylglutamate amidohydrolase</fullName>
    </submittedName>
</protein>
<dbReference type="GO" id="GO:0016787">
    <property type="term" value="F:hydrolase activity"/>
    <property type="evidence" value="ECO:0007669"/>
    <property type="project" value="UniProtKB-KW"/>
</dbReference>
<dbReference type="EMBL" id="JACIDC010000015">
    <property type="protein sequence ID" value="MBB4041837.1"/>
    <property type="molecule type" value="Genomic_DNA"/>
</dbReference>
<sequence>MMQAAQMTAGVTSAATAEQPVAVVENPGGRSPILLICEHASKHLPARYGTLGLGPVELESHIAWDPGALGVAMELSRLLDAPLIHASVSRLVLDLNRDPSAPDSIWTLSERTTIPGNLDLDAAERAYRVREVYHPFHDAIDAFADARKAAGQLSAVVSIHSFTPVYRDVPRPWQIGLIFNRDERYARSVEAGLKKDPALVVGMNEPYSPADRVFHTLERHAEKRGLPPLMIEIRNDLIRTEEGQASWANRLAPLLREGARTL</sequence>
<evidence type="ECO:0000313" key="1">
    <source>
        <dbReference type="EMBL" id="MBB4041837.1"/>
    </source>
</evidence>
<dbReference type="InterPro" id="IPR011227">
    <property type="entry name" value="UCP029730"/>
</dbReference>
<dbReference type="InterPro" id="IPR007709">
    <property type="entry name" value="N-FG_amidohydro"/>
</dbReference>
<accession>A0A7W6N9K4</accession>
<dbReference type="Pfam" id="PF05013">
    <property type="entry name" value="FGase"/>
    <property type="match status" value="1"/>
</dbReference>
<gene>
    <name evidence="1" type="ORF">GGR34_003518</name>
</gene>
<dbReference type="PIRSF" id="PIRSF029730">
    <property type="entry name" value="UCP029730"/>
    <property type="match status" value="1"/>
</dbReference>
<name>A0A7W6N9K4_9HYPH</name>
<organism evidence="1 2">
    <name type="scientific">Microvirga flocculans</name>
    <dbReference type="NCBI Taxonomy" id="217168"/>
    <lineage>
        <taxon>Bacteria</taxon>
        <taxon>Pseudomonadati</taxon>
        <taxon>Pseudomonadota</taxon>
        <taxon>Alphaproteobacteria</taxon>
        <taxon>Hyphomicrobiales</taxon>
        <taxon>Methylobacteriaceae</taxon>
        <taxon>Microvirga</taxon>
    </lineage>
</organism>
<keyword evidence="1" id="KW-0378">Hydrolase</keyword>
<dbReference type="RefSeq" id="WP_084020763.1">
    <property type="nucleotide sequence ID" value="NZ_JACIDC010000015.1"/>
</dbReference>
<dbReference type="AlphaFoldDB" id="A0A7W6N9K4"/>